<dbReference type="Gene3D" id="2.60.40.10">
    <property type="entry name" value="Immunoglobulins"/>
    <property type="match status" value="1"/>
</dbReference>
<dbReference type="Gene3D" id="3.40.50.300">
    <property type="entry name" value="P-loop containing nucleotide triphosphate hydrolases"/>
    <property type="match status" value="1"/>
</dbReference>
<comment type="similarity">
    <text evidence="1">Belongs to the TRAFAC class TrmE-Era-EngA-EngB-Septin-like GTPase superfamily. AIG1/Toc34/Toc159-like paraseptin GTPase family. IAN subfamily.</text>
</comment>
<dbReference type="InterPro" id="IPR013106">
    <property type="entry name" value="Ig_V-set"/>
</dbReference>
<dbReference type="SUPFAM" id="SSF52540">
    <property type="entry name" value="P-loop containing nucleoside triphosphate hydrolases"/>
    <property type="match status" value="1"/>
</dbReference>
<organism evidence="8 9">
    <name type="scientific">Salmo salar</name>
    <name type="common">Atlantic salmon</name>
    <dbReference type="NCBI Taxonomy" id="8030"/>
    <lineage>
        <taxon>Eukaryota</taxon>
        <taxon>Metazoa</taxon>
        <taxon>Chordata</taxon>
        <taxon>Craniata</taxon>
        <taxon>Vertebrata</taxon>
        <taxon>Euteleostomi</taxon>
        <taxon>Actinopterygii</taxon>
        <taxon>Neopterygii</taxon>
        <taxon>Teleostei</taxon>
        <taxon>Protacanthopterygii</taxon>
        <taxon>Salmoniformes</taxon>
        <taxon>Salmonidae</taxon>
        <taxon>Salmoninae</taxon>
        <taxon>Salmo</taxon>
    </lineage>
</organism>
<evidence type="ECO:0000313" key="8">
    <source>
        <dbReference type="Proteomes" id="UP001652741"/>
    </source>
</evidence>
<evidence type="ECO:0000256" key="3">
    <source>
        <dbReference type="ARBA" id="ARBA00023134"/>
    </source>
</evidence>
<keyword evidence="2" id="KW-0547">Nucleotide-binding</keyword>
<dbReference type="InterPro" id="IPR003599">
    <property type="entry name" value="Ig_sub"/>
</dbReference>
<dbReference type="PANTHER" id="PTHR10903:SF167">
    <property type="entry name" value="GTPASE IMAP FAMILY MEMBER 6-RELATED"/>
    <property type="match status" value="1"/>
</dbReference>
<dbReference type="InterPro" id="IPR027417">
    <property type="entry name" value="P-loop_NTPase"/>
</dbReference>
<keyword evidence="4" id="KW-0175">Coiled coil</keyword>
<feature type="domain" description="AIG1-type G" evidence="7">
    <location>
        <begin position="432"/>
        <end position="620"/>
    </location>
</feature>
<sequence>MAESRVHTQFKLTSGDKVKADVGEEVTLPCHLSPDTSAVATTIRWFKGTECIYLYQNGQVTERSGYEGRVSLITQELERGNVSLRLRDYRRSDRGVYICQVIHGEQKEEAAVGLWDRGVFVRGWVFGSVSQYLLHETQEDKLKREASAGELELKMEKELKEILRQEMMKQLEEKDTQLDDMTQEVREKERLLEEKNQIMGQREKLLEEKENQLEEKDKQLKDRDIQLEILRKNLQDKNSQVENFRVLLQDKDLQLEDSNHRLGEKDRLLEERDKQLEERDKQLEERDKQLEERDKVLEGKEKELKERRQEVEEKYNLLEEREKQLKERDKQVEDVNNENAELAQQICDVKTEVERLRREISAQMTEHGETSDTGSILPVRRRDSKELPPYMGGETSDTDPTLPLRRRNSMELIPPLMGGESSSPDSPVSPSVSELRLVLLGRTGAGRSAAGNTILGREEFGAQASPSAVTQRSKRRGGDVCGRRLVLVDTPDWFCPGLSLEEMRQDVGLCVRLSAPGPHAFLLVIPVEPSKGEERGVLERIEEMFGEGFWGHTVILFTHDDGLKEQSIEEFLQAGSQDLQQLVEKSGSRYHVLNIKDRGPWHSGIRAAGAGRGDGGRKQR</sequence>
<dbReference type="PANTHER" id="PTHR10903">
    <property type="entry name" value="GTPASE, IMAP FAMILY MEMBER-RELATED"/>
    <property type="match status" value="1"/>
</dbReference>
<name>A0ABM3DW02_SALSA</name>
<dbReference type="SMART" id="SM00409">
    <property type="entry name" value="IG"/>
    <property type="match status" value="1"/>
</dbReference>
<dbReference type="GeneID" id="106607869"/>
<evidence type="ECO:0000256" key="2">
    <source>
        <dbReference type="ARBA" id="ARBA00022741"/>
    </source>
</evidence>
<dbReference type="InterPro" id="IPR007110">
    <property type="entry name" value="Ig-like_dom"/>
</dbReference>
<protein>
    <submittedName>
        <fullName evidence="9">Selection and upkeep of intraepithelial T-cells protein 6 isoform X1</fullName>
    </submittedName>
</protein>
<dbReference type="Pfam" id="PF04548">
    <property type="entry name" value="AIG1"/>
    <property type="match status" value="1"/>
</dbReference>
<reference evidence="9" key="1">
    <citation type="submission" date="2025-08" db="UniProtKB">
        <authorList>
            <consortium name="RefSeq"/>
        </authorList>
    </citation>
    <scope>IDENTIFICATION</scope>
</reference>
<evidence type="ECO:0000256" key="4">
    <source>
        <dbReference type="SAM" id="Coils"/>
    </source>
</evidence>
<dbReference type="SUPFAM" id="SSF48726">
    <property type="entry name" value="Immunoglobulin"/>
    <property type="match status" value="1"/>
</dbReference>
<evidence type="ECO:0000313" key="9">
    <source>
        <dbReference type="RefSeq" id="XP_045562988.1"/>
    </source>
</evidence>
<dbReference type="Pfam" id="PF07686">
    <property type="entry name" value="V-set"/>
    <property type="match status" value="1"/>
</dbReference>
<dbReference type="InterPro" id="IPR013783">
    <property type="entry name" value="Ig-like_fold"/>
</dbReference>
<evidence type="ECO:0000256" key="1">
    <source>
        <dbReference type="ARBA" id="ARBA00008535"/>
    </source>
</evidence>
<dbReference type="RefSeq" id="XP_045562988.1">
    <property type="nucleotide sequence ID" value="XM_045707032.1"/>
</dbReference>
<dbReference type="SMART" id="SM00406">
    <property type="entry name" value="IGv"/>
    <property type="match status" value="1"/>
</dbReference>
<evidence type="ECO:0000256" key="5">
    <source>
        <dbReference type="SAM" id="MobiDB-lite"/>
    </source>
</evidence>
<feature type="region of interest" description="Disordered" evidence="5">
    <location>
        <begin position="384"/>
        <end position="403"/>
    </location>
</feature>
<proteinExistence type="inferred from homology"/>
<dbReference type="InterPro" id="IPR006703">
    <property type="entry name" value="G_AIG1"/>
</dbReference>
<dbReference type="Proteomes" id="UP001652741">
    <property type="component" value="Chromosome ssa24"/>
</dbReference>
<keyword evidence="3" id="KW-0342">GTP-binding</keyword>
<dbReference type="InterPro" id="IPR036179">
    <property type="entry name" value="Ig-like_dom_sf"/>
</dbReference>
<accession>A0ABM3DW02</accession>
<dbReference type="InterPro" id="IPR045058">
    <property type="entry name" value="GIMA/IAN/Toc"/>
</dbReference>
<dbReference type="PROSITE" id="PS50835">
    <property type="entry name" value="IG_LIKE"/>
    <property type="match status" value="1"/>
</dbReference>
<evidence type="ECO:0000259" key="6">
    <source>
        <dbReference type="PROSITE" id="PS50835"/>
    </source>
</evidence>
<gene>
    <name evidence="9" type="primary">LOC106607869</name>
</gene>
<keyword evidence="8" id="KW-1185">Reference proteome</keyword>
<feature type="coiled-coil region" evidence="4">
    <location>
        <begin position="153"/>
        <end position="345"/>
    </location>
</feature>
<feature type="domain" description="Ig-like" evidence="6">
    <location>
        <begin position="8"/>
        <end position="113"/>
    </location>
</feature>
<evidence type="ECO:0000259" key="7">
    <source>
        <dbReference type="PROSITE" id="PS51720"/>
    </source>
</evidence>
<dbReference type="PROSITE" id="PS51720">
    <property type="entry name" value="G_AIG1"/>
    <property type="match status" value="1"/>
</dbReference>